<evidence type="ECO:0000256" key="6">
    <source>
        <dbReference type="ARBA" id="ARBA00022969"/>
    </source>
</evidence>
<dbReference type="SUPFAM" id="SSF55874">
    <property type="entry name" value="ATPase domain of HSP90 chaperone/DNA topoisomerase II/histidine kinase"/>
    <property type="match status" value="1"/>
</dbReference>
<dbReference type="Pfam" id="PF13581">
    <property type="entry name" value="HATPase_c_2"/>
    <property type="match status" value="1"/>
</dbReference>
<dbReference type="GO" id="GO:0016989">
    <property type="term" value="F:sigma factor antagonist activity"/>
    <property type="evidence" value="ECO:0007669"/>
    <property type="project" value="InterPro"/>
</dbReference>
<evidence type="ECO:0000256" key="3">
    <source>
        <dbReference type="ARBA" id="ARBA00022741"/>
    </source>
</evidence>
<reference evidence="8" key="1">
    <citation type="submission" date="2020-10" db="EMBL/GenBank/DDBJ databases">
        <authorList>
            <person name="Gilroy R."/>
        </authorList>
    </citation>
    <scope>NUCLEOTIDE SEQUENCE</scope>
    <source>
        <strain evidence="8">CHK195-11698</strain>
    </source>
</reference>
<dbReference type="EC" id="2.7.11.1" evidence="8"/>
<dbReference type="InterPro" id="IPR050267">
    <property type="entry name" value="Anti-sigma-factor_SerPK"/>
</dbReference>
<reference evidence="8" key="2">
    <citation type="journal article" date="2021" name="PeerJ">
        <title>Extensive microbial diversity within the chicken gut microbiome revealed by metagenomics and culture.</title>
        <authorList>
            <person name="Gilroy R."/>
            <person name="Ravi A."/>
            <person name="Getino M."/>
            <person name="Pursley I."/>
            <person name="Horton D.L."/>
            <person name="Alikhan N.F."/>
            <person name="Baker D."/>
            <person name="Gharbi K."/>
            <person name="Hall N."/>
            <person name="Watson M."/>
            <person name="Adriaenssens E.M."/>
            <person name="Foster-Nyarko E."/>
            <person name="Jarju S."/>
            <person name="Secka A."/>
            <person name="Antonio M."/>
            <person name="Oren A."/>
            <person name="Chaudhuri R.R."/>
            <person name="La Ragione R."/>
            <person name="Hildebrand F."/>
            <person name="Pallen M.J."/>
        </authorList>
    </citation>
    <scope>NUCLEOTIDE SEQUENCE</scope>
    <source>
        <strain evidence="8">CHK195-11698</strain>
    </source>
</reference>
<keyword evidence="5" id="KW-0067">ATP-binding</keyword>
<keyword evidence="4" id="KW-0418">Kinase</keyword>
<dbReference type="InterPro" id="IPR010194">
    <property type="entry name" value="Anti-sigma_F"/>
</dbReference>
<evidence type="ECO:0000256" key="5">
    <source>
        <dbReference type="ARBA" id="ARBA00022840"/>
    </source>
</evidence>
<keyword evidence="2 8" id="KW-0808">Transferase</keyword>
<dbReference type="PANTHER" id="PTHR35526">
    <property type="entry name" value="ANTI-SIGMA-F FACTOR RSBW-RELATED"/>
    <property type="match status" value="1"/>
</dbReference>
<dbReference type="GO" id="GO:0030435">
    <property type="term" value="P:sporulation resulting in formation of a cellular spore"/>
    <property type="evidence" value="ECO:0007669"/>
    <property type="project" value="UniProtKB-KW"/>
</dbReference>
<evidence type="ECO:0000256" key="1">
    <source>
        <dbReference type="ARBA" id="ARBA00022527"/>
    </source>
</evidence>
<keyword evidence="6" id="KW-0749">Sporulation</keyword>
<dbReference type="GO" id="GO:0005524">
    <property type="term" value="F:ATP binding"/>
    <property type="evidence" value="ECO:0007669"/>
    <property type="project" value="UniProtKB-KW"/>
</dbReference>
<organism evidence="8 9">
    <name type="scientific">Candidatus Fimiplasma intestinipullorum</name>
    <dbReference type="NCBI Taxonomy" id="2840825"/>
    <lineage>
        <taxon>Bacteria</taxon>
        <taxon>Bacillati</taxon>
        <taxon>Bacillota</taxon>
        <taxon>Clostridia</taxon>
        <taxon>Eubacteriales</taxon>
        <taxon>Candidatus Fimiplasma</taxon>
    </lineage>
</organism>
<comment type="caution">
    <text evidence="8">The sequence shown here is derived from an EMBL/GenBank/DDBJ whole genome shotgun (WGS) entry which is preliminary data.</text>
</comment>
<dbReference type="PANTHER" id="PTHR35526:SF3">
    <property type="entry name" value="ANTI-SIGMA-F FACTOR RSBW"/>
    <property type="match status" value="1"/>
</dbReference>
<evidence type="ECO:0000256" key="2">
    <source>
        <dbReference type="ARBA" id="ARBA00022679"/>
    </source>
</evidence>
<dbReference type="SMART" id="SM00387">
    <property type="entry name" value="HATPase_c"/>
    <property type="match status" value="1"/>
</dbReference>
<evidence type="ECO:0000313" key="9">
    <source>
        <dbReference type="Proteomes" id="UP000824175"/>
    </source>
</evidence>
<dbReference type="Gene3D" id="3.30.565.10">
    <property type="entry name" value="Histidine kinase-like ATPase, C-terminal domain"/>
    <property type="match status" value="1"/>
</dbReference>
<dbReference type="Proteomes" id="UP000824175">
    <property type="component" value="Unassembled WGS sequence"/>
</dbReference>
<dbReference type="GO" id="GO:0042174">
    <property type="term" value="P:negative regulation of sporulation resulting in formation of a cellular spore"/>
    <property type="evidence" value="ECO:0007669"/>
    <property type="project" value="InterPro"/>
</dbReference>
<dbReference type="InterPro" id="IPR036890">
    <property type="entry name" value="HATPase_C_sf"/>
</dbReference>
<evidence type="ECO:0000259" key="7">
    <source>
        <dbReference type="SMART" id="SM00387"/>
    </source>
</evidence>
<dbReference type="AlphaFoldDB" id="A0A9D1HQ93"/>
<dbReference type="InterPro" id="IPR003594">
    <property type="entry name" value="HATPase_dom"/>
</dbReference>
<evidence type="ECO:0000256" key="4">
    <source>
        <dbReference type="ARBA" id="ARBA00022777"/>
    </source>
</evidence>
<name>A0A9D1HQ93_9FIRM</name>
<evidence type="ECO:0000313" key="8">
    <source>
        <dbReference type="EMBL" id="HIU14723.1"/>
    </source>
</evidence>
<protein>
    <submittedName>
        <fullName evidence="8">Anti-sigma F factor</fullName>
        <ecNumber evidence="8">2.7.11.1</ecNumber>
    </submittedName>
</protein>
<dbReference type="GO" id="GO:0004674">
    <property type="term" value="F:protein serine/threonine kinase activity"/>
    <property type="evidence" value="ECO:0007669"/>
    <property type="project" value="UniProtKB-KW"/>
</dbReference>
<gene>
    <name evidence="8" type="ORF">IAD15_11765</name>
</gene>
<proteinExistence type="predicted"/>
<keyword evidence="3" id="KW-0547">Nucleotide-binding</keyword>
<dbReference type="EMBL" id="DVMJ01000109">
    <property type="protein sequence ID" value="HIU14723.1"/>
    <property type="molecule type" value="Genomic_DNA"/>
</dbReference>
<feature type="domain" description="Histidine kinase/HSP90-like ATPase" evidence="7">
    <location>
        <begin position="31"/>
        <end position="136"/>
    </location>
</feature>
<keyword evidence="1" id="KW-0723">Serine/threonine-protein kinase</keyword>
<accession>A0A9D1HQ93</accession>
<dbReference type="NCBIfam" id="TIGR01925">
    <property type="entry name" value="spIIAB"/>
    <property type="match status" value="1"/>
</dbReference>
<sequence>MEMHFDARIENEAFARTVAASFIAPLNPTMDELIEVKTIISEAVANAIIHGYNGQSEGQVYLRLETLDHELHIEVEDYGVGIQDINQACQPLYTTRQDLERSGMGMTIMDSLSDQMQIESIPEQGTKLVISKRFKHGSDSQA</sequence>